<dbReference type="Gene3D" id="1.20.58.300">
    <property type="entry name" value="FlgN-like"/>
    <property type="match status" value="1"/>
</dbReference>
<evidence type="ECO:0000313" key="5">
    <source>
        <dbReference type="Proteomes" id="UP000199584"/>
    </source>
</evidence>
<dbReference type="InterPro" id="IPR007809">
    <property type="entry name" value="FlgN-like"/>
</dbReference>
<dbReference type="STRING" id="39060.SAMN05660706_10269"/>
<keyword evidence="1" id="KW-1005">Bacterial flagellum biogenesis</keyword>
<dbReference type="RefSeq" id="WP_092481744.1">
    <property type="nucleotide sequence ID" value="NZ_FOYM01000002.1"/>
</dbReference>
<dbReference type="InterPro" id="IPR036679">
    <property type="entry name" value="FlgN-like_sf"/>
</dbReference>
<dbReference type="Proteomes" id="UP000199584">
    <property type="component" value="Unassembled WGS sequence"/>
</dbReference>
<keyword evidence="2" id="KW-0175">Coiled coil</keyword>
<gene>
    <name evidence="4" type="ORF">SAMN05660706_10269</name>
</gene>
<evidence type="ECO:0000256" key="3">
    <source>
        <dbReference type="SAM" id="MobiDB-lite"/>
    </source>
</evidence>
<sequence>METNWVKLEKVLRQQHDLTGQLMEATRTQNIALRQNDIDALNRIIADIYKFSTQMQQLEQQREQIQGRLEDALGLASGATLQSIAAKAPGDLLFRLLSLRREMRHRLEELQQLVKLNSLLTRNALRLNGALLNVFRKPGGATYGNNGRVQDTGHPASTFNKSV</sequence>
<dbReference type="Pfam" id="PF05130">
    <property type="entry name" value="FlgN"/>
    <property type="match status" value="1"/>
</dbReference>
<accession>A0A1I6CUG7</accession>
<feature type="coiled-coil region" evidence="2">
    <location>
        <begin position="48"/>
        <end position="75"/>
    </location>
</feature>
<dbReference type="GO" id="GO:0044780">
    <property type="term" value="P:bacterial-type flagellum assembly"/>
    <property type="evidence" value="ECO:0007669"/>
    <property type="project" value="InterPro"/>
</dbReference>
<organism evidence="4 5">
    <name type="scientific">Desulfoscipio geothermicus DSM 3669</name>
    <dbReference type="NCBI Taxonomy" id="1121426"/>
    <lineage>
        <taxon>Bacteria</taxon>
        <taxon>Bacillati</taxon>
        <taxon>Bacillota</taxon>
        <taxon>Clostridia</taxon>
        <taxon>Eubacteriales</taxon>
        <taxon>Desulfallaceae</taxon>
        <taxon>Desulfoscipio</taxon>
    </lineage>
</organism>
<evidence type="ECO:0000256" key="1">
    <source>
        <dbReference type="ARBA" id="ARBA00022795"/>
    </source>
</evidence>
<dbReference type="SUPFAM" id="SSF140566">
    <property type="entry name" value="FlgN-like"/>
    <property type="match status" value="1"/>
</dbReference>
<reference evidence="5" key="1">
    <citation type="submission" date="2016-10" db="EMBL/GenBank/DDBJ databases">
        <authorList>
            <person name="Varghese N."/>
            <person name="Submissions S."/>
        </authorList>
    </citation>
    <scope>NUCLEOTIDE SEQUENCE [LARGE SCALE GENOMIC DNA]</scope>
    <source>
        <strain evidence="5">DSM 3669</strain>
    </source>
</reference>
<proteinExistence type="predicted"/>
<evidence type="ECO:0000313" key="4">
    <source>
        <dbReference type="EMBL" id="SFQ96839.1"/>
    </source>
</evidence>
<keyword evidence="5" id="KW-1185">Reference proteome</keyword>
<dbReference type="AlphaFoldDB" id="A0A1I6CUG7"/>
<dbReference type="EMBL" id="FOYM01000002">
    <property type="protein sequence ID" value="SFQ96839.1"/>
    <property type="molecule type" value="Genomic_DNA"/>
</dbReference>
<name>A0A1I6CUG7_9FIRM</name>
<feature type="region of interest" description="Disordered" evidence="3">
    <location>
        <begin position="143"/>
        <end position="163"/>
    </location>
</feature>
<evidence type="ECO:0000256" key="2">
    <source>
        <dbReference type="SAM" id="Coils"/>
    </source>
</evidence>
<dbReference type="OrthoDB" id="1808158at2"/>
<protein>
    <submittedName>
        <fullName evidence="4">FlgN protein</fullName>
    </submittedName>
</protein>